<dbReference type="InterPro" id="IPR001845">
    <property type="entry name" value="HTH_ArsR_DNA-bd_dom"/>
</dbReference>
<dbReference type="InterPro" id="IPR018334">
    <property type="entry name" value="ArsR_HTH"/>
</dbReference>
<proteinExistence type="predicted"/>
<keyword evidence="1" id="KW-0805">Transcription regulation</keyword>
<dbReference type="SMART" id="SM00418">
    <property type="entry name" value="HTH_ARSR"/>
    <property type="match status" value="1"/>
</dbReference>
<dbReference type="EMBL" id="BKZQ01000002">
    <property type="protein sequence ID" value="GER68866.1"/>
    <property type="molecule type" value="Genomic_DNA"/>
</dbReference>
<dbReference type="PANTHER" id="PTHR43132:SF6">
    <property type="entry name" value="HTH-TYPE TRANSCRIPTIONAL REPRESSOR CZRA"/>
    <property type="match status" value="1"/>
</dbReference>
<sequence length="128" mass="14698">MKNKMITVEVCEETCGRTIIHAEVVAKVKEKIPSIEILTEMADLFKILGDRTRTRILYALFESEMCVCDLAYLLGMSQSSISHQLRVLKQAKLVKNRKEGKVVYYSLADSHIIQIFDQILQHVNEDKI</sequence>
<dbReference type="PANTHER" id="PTHR43132">
    <property type="entry name" value="ARSENICAL RESISTANCE OPERON REPRESSOR ARSR-RELATED"/>
    <property type="match status" value="1"/>
</dbReference>
<evidence type="ECO:0000256" key="2">
    <source>
        <dbReference type="ARBA" id="ARBA00023125"/>
    </source>
</evidence>
<organism evidence="6 7">
    <name type="scientific">Weizmannia acidilactici</name>
    <dbReference type="NCBI Taxonomy" id="2607726"/>
    <lineage>
        <taxon>Bacteria</taxon>
        <taxon>Bacillati</taxon>
        <taxon>Bacillota</taxon>
        <taxon>Bacilli</taxon>
        <taxon>Bacillales</taxon>
        <taxon>Bacillaceae</taxon>
        <taxon>Heyndrickxia</taxon>
    </lineage>
</organism>
<keyword evidence="7" id="KW-1185">Reference proteome</keyword>
<gene>
    <name evidence="6" type="ORF">BpJC7_01690</name>
</gene>
<evidence type="ECO:0000256" key="1">
    <source>
        <dbReference type="ARBA" id="ARBA00023015"/>
    </source>
</evidence>
<protein>
    <submittedName>
        <fullName evidence="6">Transcriptional regulator</fullName>
    </submittedName>
</protein>
<dbReference type="GO" id="GO:0046686">
    <property type="term" value="P:response to cadmium ion"/>
    <property type="evidence" value="ECO:0007669"/>
    <property type="project" value="UniProtKB-KW"/>
</dbReference>
<accession>A0A5J4J1Q7</accession>
<evidence type="ECO:0000259" key="5">
    <source>
        <dbReference type="PROSITE" id="PS50987"/>
    </source>
</evidence>
<feature type="domain" description="HTH arsR-type" evidence="5">
    <location>
        <begin position="33"/>
        <end position="127"/>
    </location>
</feature>
<keyword evidence="2" id="KW-0238">DNA-binding</keyword>
<dbReference type="CDD" id="cd00090">
    <property type="entry name" value="HTH_ARSR"/>
    <property type="match status" value="1"/>
</dbReference>
<comment type="caution">
    <text evidence="6">The sequence shown here is derived from an EMBL/GenBank/DDBJ whole genome shotgun (WGS) entry which is preliminary data.</text>
</comment>
<evidence type="ECO:0000313" key="6">
    <source>
        <dbReference type="EMBL" id="GER68866.1"/>
    </source>
</evidence>
<dbReference type="PRINTS" id="PR00778">
    <property type="entry name" value="HTHARSR"/>
</dbReference>
<dbReference type="GO" id="GO:0003700">
    <property type="term" value="F:DNA-binding transcription factor activity"/>
    <property type="evidence" value="ECO:0007669"/>
    <property type="project" value="InterPro"/>
</dbReference>
<dbReference type="InterPro" id="IPR011991">
    <property type="entry name" value="ArsR-like_HTH"/>
</dbReference>
<evidence type="ECO:0000313" key="7">
    <source>
        <dbReference type="Proteomes" id="UP000391919"/>
    </source>
</evidence>
<dbReference type="SUPFAM" id="SSF46785">
    <property type="entry name" value="Winged helix' DNA-binding domain"/>
    <property type="match status" value="1"/>
</dbReference>
<dbReference type="PROSITE" id="PS50987">
    <property type="entry name" value="HTH_ARSR_2"/>
    <property type="match status" value="1"/>
</dbReference>
<reference evidence="6 7" key="1">
    <citation type="submission" date="2019-09" db="EMBL/GenBank/DDBJ databases">
        <title>Draft genome sequence of Bacillus sp. JC-7.</title>
        <authorList>
            <person name="Tanaka N."/>
            <person name="Shiwa Y."/>
            <person name="Fujita N."/>
            <person name="Tanasupawat S."/>
        </authorList>
    </citation>
    <scope>NUCLEOTIDE SEQUENCE [LARGE SCALE GENOMIC DNA]</scope>
    <source>
        <strain evidence="6 7">JC-7</strain>
    </source>
</reference>
<dbReference type="PROSITE" id="PS00846">
    <property type="entry name" value="HTH_ARSR_1"/>
    <property type="match status" value="1"/>
</dbReference>
<dbReference type="AlphaFoldDB" id="A0A5J4J1Q7"/>
<dbReference type="InterPro" id="IPR036390">
    <property type="entry name" value="WH_DNA-bd_sf"/>
</dbReference>
<evidence type="ECO:0000256" key="4">
    <source>
        <dbReference type="ARBA" id="ARBA00043263"/>
    </source>
</evidence>
<dbReference type="GO" id="GO:0003677">
    <property type="term" value="F:DNA binding"/>
    <property type="evidence" value="ECO:0007669"/>
    <property type="project" value="UniProtKB-KW"/>
</dbReference>
<dbReference type="InterPro" id="IPR036388">
    <property type="entry name" value="WH-like_DNA-bd_sf"/>
</dbReference>
<dbReference type="NCBIfam" id="NF033788">
    <property type="entry name" value="HTH_metalloreg"/>
    <property type="match status" value="1"/>
</dbReference>
<keyword evidence="4" id="KW-0105">Cadmium resistance</keyword>
<name>A0A5J4J1Q7_9BACI</name>
<evidence type="ECO:0000256" key="3">
    <source>
        <dbReference type="ARBA" id="ARBA00023163"/>
    </source>
</evidence>
<keyword evidence="3" id="KW-0804">Transcription</keyword>
<dbReference type="Pfam" id="PF01022">
    <property type="entry name" value="HTH_5"/>
    <property type="match status" value="1"/>
</dbReference>
<dbReference type="InterPro" id="IPR051011">
    <property type="entry name" value="Metal_resp_trans_reg"/>
</dbReference>
<dbReference type="Gene3D" id="1.10.10.10">
    <property type="entry name" value="Winged helix-like DNA-binding domain superfamily/Winged helix DNA-binding domain"/>
    <property type="match status" value="1"/>
</dbReference>
<dbReference type="Proteomes" id="UP000391919">
    <property type="component" value="Unassembled WGS sequence"/>
</dbReference>